<evidence type="ECO:0000256" key="2">
    <source>
        <dbReference type="RuleBase" id="RU362039"/>
    </source>
</evidence>
<dbReference type="GO" id="GO:0016787">
    <property type="term" value="F:hydrolase activity"/>
    <property type="evidence" value="ECO:0007669"/>
    <property type="project" value="UniProtKB-UniRule"/>
</dbReference>
<dbReference type="GO" id="GO:0046872">
    <property type="term" value="F:metal ion binding"/>
    <property type="evidence" value="ECO:0007669"/>
    <property type="project" value="UniProtKB-KW"/>
</dbReference>
<dbReference type="Pfam" id="PF12850">
    <property type="entry name" value="Metallophos_2"/>
    <property type="match status" value="1"/>
</dbReference>
<dbReference type="PANTHER" id="PTHR11124">
    <property type="entry name" value="VACUOLAR SORTING PROTEIN VPS29"/>
    <property type="match status" value="1"/>
</dbReference>
<feature type="domain" description="Calcineurin-like phosphoesterase" evidence="3">
    <location>
        <begin position="3"/>
        <end position="147"/>
    </location>
</feature>
<proteinExistence type="inferred from homology"/>
<protein>
    <recommendedName>
        <fullName evidence="2">Phosphoesterase</fullName>
        <ecNumber evidence="2">3.1.4.-</ecNumber>
    </recommendedName>
</protein>
<dbReference type="Gene3D" id="3.60.21.10">
    <property type="match status" value="1"/>
</dbReference>
<dbReference type="InterPro" id="IPR029052">
    <property type="entry name" value="Metallo-depent_PP-like"/>
</dbReference>
<dbReference type="Proteomes" id="UP000474024">
    <property type="component" value="Unassembled WGS sequence"/>
</dbReference>
<evidence type="ECO:0000256" key="1">
    <source>
        <dbReference type="ARBA" id="ARBA00008950"/>
    </source>
</evidence>
<dbReference type="InterPro" id="IPR000979">
    <property type="entry name" value="Phosphodiesterase_MJ0936/Vps29"/>
</dbReference>
<name>A0A6L5YQD3_9FIRM</name>
<dbReference type="EC" id="3.1.4.-" evidence="2"/>
<evidence type="ECO:0000313" key="5">
    <source>
        <dbReference type="Proteomes" id="UP000474024"/>
    </source>
</evidence>
<accession>A0A6L5YQD3</accession>
<gene>
    <name evidence="4" type="ORF">FYJ75_06975</name>
</gene>
<evidence type="ECO:0000313" key="4">
    <source>
        <dbReference type="EMBL" id="MST74783.1"/>
    </source>
</evidence>
<dbReference type="InterPro" id="IPR024654">
    <property type="entry name" value="Calcineurin-like_PHP_lpxH"/>
</dbReference>
<dbReference type="EMBL" id="VUNI01000009">
    <property type="protein sequence ID" value="MST74783.1"/>
    <property type="molecule type" value="Genomic_DNA"/>
</dbReference>
<comment type="caution">
    <text evidence="4">The sequence shown here is derived from an EMBL/GenBank/DDBJ whole genome shotgun (WGS) entry which is preliminary data.</text>
</comment>
<dbReference type="RefSeq" id="WP_154429752.1">
    <property type="nucleotide sequence ID" value="NZ_VUNI01000009.1"/>
</dbReference>
<keyword evidence="5" id="KW-1185">Reference proteome</keyword>
<dbReference type="NCBIfam" id="TIGR00040">
    <property type="entry name" value="yfcE"/>
    <property type="match status" value="1"/>
</dbReference>
<dbReference type="SUPFAM" id="SSF56300">
    <property type="entry name" value="Metallo-dependent phosphatases"/>
    <property type="match status" value="1"/>
</dbReference>
<organism evidence="4 5">
    <name type="scientific">Roseburia porci</name>
    <dbReference type="NCBI Taxonomy" id="2605790"/>
    <lineage>
        <taxon>Bacteria</taxon>
        <taxon>Bacillati</taxon>
        <taxon>Bacillota</taxon>
        <taxon>Clostridia</taxon>
        <taxon>Lachnospirales</taxon>
        <taxon>Lachnospiraceae</taxon>
        <taxon>Roseburia</taxon>
    </lineage>
</organism>
<comment type="cofactor">
    <cofactor evidence="2">
        <name>a divalent metal cation</name>
        <dbReference type="ChEBI" id="CHEBI:60240"/>
    </cofactor>
</comment>
<reference evidence="4 5" key="1">
    <citation type="submission" date="2019-08" db="EMBL/GenBank/DDBJ databases">
        <title>In-depth cultivation of the pig gut microbiome towards novel bacterial diversity and tailored functional studies.</title>
        <authorList>
            <person name="Wylensek D."/>
            <person name="Hitch T.C.A."/>
            <person name="Clavel T."/>
        </authorList>
    </citation>
    <scope>NUCLEOTIDE SEQUENCE [LARGE SCALE GENOMIC DNA]</scope>
    <source>
        <strain evidence="4 5">MUC/MUC-530-WT-4D</strain>
    </source>
</reference>
<keyword evidence="2" id="KW-0479">Metal-binding</keyword>
<comment type="similarity">
    <text evidence="1 2">Belongs to the metallophosphoesterase superfamily. YfcE family.</text>
</comment>
<sequence length="160" mass="17868">MKRILVLSDSHGNVNNMVLAVRNENPDMIIHLGDCWSDAAQLQKKFPHIPMEQVPGNCDCSHEFEERILMIEGRRVFICHGHTMNVKASYLRLAMTAKAEEVDAALFGHTHCVYQDFYEGIVYLNPGSIGAPPYGTPPSYGILTIDGGTDLIDTDIIYMD</sequence>
<dbReference type="AlphaFoldDB" id="A0A6L5YQD3"/>
<evidence type="ECO:0000259" key="3">
    <source>
        <dbReference type="Pfam" id="PF12850"/>
    </source>
</evidence>